<evidence type="ECO:0000256" key="1">
    <source>
        <dbReference type="ARBA" id="ARBA00000829"/>
    </source>
</evidence>
<feature type="domain" description="Beta-mannosidase-like galactose-binding" evidence="7">
    <location>
        <begin position="27"/>
        <end position="179"/>
    </location>
</feature>
<proteinExistence type="inferred from homology"/>
<evidence type="ECO:0000256" key="3">
    <source>
        <dbReference type="ARBA" id="ARBA00012754"/>
    </source>
</evidence>
<dbReference type="InterPro" id="IPR006102">
    <property type="entry name" value="Ig-like_GH2"/>
</dbReference>
<dbReference type="EMBL" id="JAPEVI010000003">
    <property type="protein sequence ID" value="MCX2725598.1"/>
    <property type="molecule type" value="Genomic_DNA"/>
</dbReference>
<dbReference type="Pfam" id="PF00703">
    <property type="entry name" value="Glyco_hydro_2"/>
    <property type="match status" value="1"/>
</dbReference>
<comment type="similarity">
    <text evidence="2">Belongs to the glycosyl hydrolase 2 family.</text>
</comment>
<dbReference type="PANTHER" id="PTHR43730">
    <property type="entry name" value="BETA-MANNOSIDASE"/>
    <property type="match status" value="1"/>
</dbReference>
<evidence type="ECO:0000313" key="8">
    <source>
        <dbReference type="EMBL" id="MCX2725598.1"/>
    </source>
</evidence>
<dbReference type="InterPro" id="IPR013783">
    <property type="entry name" value="Ig-like_fold"/>
</dbReference>
<dbReference type="SUPFAM" id="SSF51445">
    <property type="entry name" value="(Trans)glycosidases"/>
    <property type="match status" value="1"/>
</dbReference>
<protein>
    <recommendedName>
        <fullName evidence="3">beta-mannosidase</fullName>
        <ecNumber evidence="3">3.2.1.25</ecNumber>
    </recommendedName>
</protein>
<dbReference type="InterPro" id="IPR054593">
    <property type="entry name" value="Beta-mannosidase-like_N2"/>
</dbReference>
<dbReference type="Gene3D" id="3.20.20.80">
    <property type="entry name" value="Glycosidases"/>
    <property type="match status" value="1"/>
</dbReference>
<dbReference type="Pfam" id="PF22666">
    <property type="entry name" value="Glyco_hydro_2_N2"/>
    <property type="match status" value="1"/>
</dbReference>
<keyword evidence="9" id="KW-1185">Reference proteome</keyword>
<dbReference type="SUPFAM" id="SSF49785">
    <property type="entry name" value="Galactose-binding domain-like"/>
    <property type="match status" value="1"/>
</dbReference>
<evidence type="ECO:0000256" key="2">
    <source>
        <dbReference type="ARBA" id="ARBA00007401"/>
    </source>
</evidence>
<keyword evidence="4 8" id="KW-0378">Hydrolase</keyword>
<evidence type="ECO:0000256" key="5">
    <source>
        <dbReference type="ARBA" id="ARBA00023295"/>
    </source>
</evidence>
<comment type="catalytic activity">
    <reaction evidence="1">
        <text>Hydrolysis of terminal, non-reducing beta-D-mannose residues in beta-D-mannosides.</text>
        <dbReference type="EC" id="3.2.1.25"/>
    </reaction>
</comment>
<gene>
    <name evidence="8" type="ORF">ON753_25110</name>
</gene>
<keyword evidence="5" id="KW-0326">Glycosidase</keyword>
<reference evidence="8 9" key="1">
    <citation type="journal article" date="2016" name="Int. J. Syst. Evol. Microbiol.">
        <title>Labrenzia salina sp. nov., isolated from the rhizosphere of the halophyte Arthrocnemum macrostachyum.</title>
        <authorList>
            <person name="Camacho M."/>
            <person name="Redondo-Gomez S."/>
            <person name="Rodriguez-Llorente I."/>
            <person name="Rohde M."/>
            <person name="Sproer C."/>
            <person name="Schumann P."/>
            <person name="Klenk H.P."/>
            <person name="Montero-Calasanz M.D.C."/>
        </authorList>
    </citation>
    <scope>NUCLEOTIDE SEQUENCE [LARGE SCALE GENOMIC DNA]</scope>
    <source>
        <strain evidence="8 9">DSM 29163</strain>
    </source>
</reference>
<evidence type="ECO:0000259" key="6">
    <source>
        <dbReference type="Pfam" id="PF00703"/>
    </source>
</evidence>
<dbReference type="Gene3D" id="2.60.40.10">
    <property type="entry name" value="Immunoglobulins"/>
    <property type="match status" value="1"/>
</dbReference>
<name>A0ABT3R8L2_9HYPH</name>
<dbReference type="GO" id="GO:0016787">
    <property type="term" value="F:hydrolase activity"/>
    <property type="evidence" value="ECO:0007669"/>
    <property type="project" value="UniProtKB-KW"/>
</dbReference>
<dbReference type="PANTHER" id="PTHR43730:SF1">
    <property type="entry name" value="BETA-MANNOSIDASE"/>
    <property type="match status" value="1"/>
</dbReference>
<dbReference type="Proteomes" id="UP001300261">
    <property type="component" value="Unassembled WGS sequence"/>
</dbReference>
<sequence length="812" mass="90613">MIRRLHEGWQLSCSRAVPAAPVTPEMSWPAAVPGCVHTDLLAAKVIPDPYLDCNELAVQWIGECDWVYETEFDADPTSGERHTLVFHGLDTVATVSLNGEVILASENMHRTYRVDVTGQLKAQGNRLKVTFLSPYEHEKTLELEPRPNCYPGPGNLMRKMACNFGWDWGPNLVTAGIWRDVELVSWSGARFESLRLDVSMAGQDGLVRIFAAIDGDDSGLELEARIGSHSASVFPEGGESTLELTCPSPNLWWPHGMGAQPLYDLEITLKKDGVVLDRETREVGFRTIALDLSGDETQSAFSFIVNGKPMYVFGANWIPDDCFPSRITKERLEQRITQAKDANINMLRVWGGGIYESDDFYELCDTHGILVWQDFLFACAAYPEEGNLPDEVDAEARDNIARLMSHPSLALWNGNNENIWGYQAWGWQEALAGKTWGEGYYLDLLPRLVKELHPSGTYYPGSPYSGSIDRFANADEHGCRHIWDAWNEVGYEVYANYQPRFVAEFGWQAPPAMATLREAISDDPLTPTSPGVMHHQKADGGNTKLMRGLQGHLPDPSGFDDWHFTTQLNQAHAIAFAISHFRALQPTCRGAIVWQLNDCWPVTSWAAIDGYGRKKPLWYALKKVYAAKFLTVRKSGSGLALHVIADTNLEWRTPVSIKRVRFDGTVLAEHKIWRVCVERNKPVTIPLPDSIARPADPRRELIVVTAGNTKTHHFFEEDLNLDLPAARFRLGVDASPAGTRVRIAALTLIKDLCLFADRIDPACSTDRMLDTLLPGEEVVIQLENCPDICAEDLQKVGVIRSANDLVAYRPGG</sequence>
<evidence type="ECO:0000256" key="4">
    <source>
        <dbReference type="ARBA" id="ARBA00022801"/>
    </source>
</evidence>
<comment type="caution">
    <text evidence="8">The sequence shown here is derived from an EMBL/GenBank/DDBJ whole genome shotgun (WGS) entry which is preliminary data.</text>
</comment>
<evidence type="ECO:0000313" key="9">
    <source>
        <dbReference type="Proteomes" id="UP001300261"/>
    </source>
</evidence>
<accession>A0ABT3R8L2</accession>
<feature type="domain" description="Glycoside hydrolase family 2 immunoglobulin-like beta-sandwich" evidence="6">
    <location>
        <begin position="231"/>
        <end position="286"/>
    </location>
</feature>
<evidence type="ECO:0000259" key="7">
    <source>
        <dbReference type="Pfam" id="PF22666"/>
    </source>
</evidence>
<dbReference type="InterPro" id="IPR036156">
    <property type="entry name" value="Beta-gal/glucu_dom_sf"/>
</dbReference>
<dbReference type="EC" id="3.2.1.25" evidence="3"/>
<dbReference type="InterPro" id="IPR008979">
    <property type="entry name" value="Galactose-bd-like_sf"/>
</dbReference>
<dbReference type="InterPro" id="IPR017853">
    <property type="entry name" value="GH"/>
</dbReference>
<dbReference type="Gene3D" id="2.60.120.260">
    <property type="entry name" value="Galactose-binding domain-like"/>
    <property type="match status" value="1"/>
</dbReference>
<dbReference type="SUPFAM" id="SSF49303">
    <property type="entry name" value="beta-Galactosidase/glucuronidase domain"/>
    <property type="match status" value="1"/>
</dbReference>
<dbReference type="InterPro" id="IPR050887">
    <property type="entry name" value="Beta-mannosidase_GH2"/>
</dbReference>
<organism evidence="8 9">
    <name type="scientific">Roseibium salinum</name>
    <dbReference type="NCBI Taxonomy" id="1604349"/>
    <lineage>
        <taxon>Bacteria</taxon>
        <taxon>Pseudomonadati</taxon>
        <taxon>Pseudomonadota</taxon>
        <taxon>Alphaproteobacteria</taxon>
        <taxon>Hyphomicrobiales</taxon>
        <taxon>Stappiaceae</taxon>
        <taxon>Roseibium</taxon>
    </lineage>
</organism>